<evidence type="ECO:0000256" key="3">
    <source>
        <dbReference type="ARBA" id="ARBA00022450"/>
    </source>
</evidence>
<dbReference type="InterPro" id="IPR016036">
    <property type="entry name" value="Malonyl_transacylase_ACP-bd"/>
</dbReference>
<dbReference type="InterPro" id="IPR020841">
    <property type="entry name" value="PKS_Beta-ketoAc_synthase_dom"/>
</dbReference>
<keyword evidence="4" id="KW-0597">Phosphoprotein</keyword>
<dbReference type="Gene3D" id="3.30.70.250">
    <property type="entry name" value="Malonyl-CoA ACP transacylase, ACP-binding"/>
    <property type="match status" value="1"/>
</dbReference>
<dbReference type="InterPro" id="IPR016039">
    <property type="entry name" value="Thiolase-like"/>
</dbReference>
<dbReference type="Pfam" id="PF00698">
    <property type="entry name" value="Acyl_transf_1"/>
    <property type="match status" value="1"/>
</dbReference>
<evidence type="ECO:0000256" key="1">
    <source>
        <dbReference type="ARBA" id="ARBA00005194"/>
    </source>
</evidence>
<dbReference type="Gene3D" id="3.40.366.10">
    <property type="entry name" value="Malonyl-Coenzyme A Acyl Carrier Protein, domain 2"/>
    <property type="match status" value="1"/>
</dbReference>
<dbReference type="PROSITE" id="PS52004">
    <property type="entry name" value="KS3_2"/>
    <property type="match status" value="1"/>
</dbReference>
<dbReference type="RefSeq" id="WP_206228413.1">
    <property type="nucleotide sequence ID" value="NZ_JAFIWB010000001.1"/>
</dbReference>
<dbReference type="SMART" id="SM00822">
    <property type="entry name" value="PKS_KR"/>
    <property type="match status" value="1"/>
</dbReference>
<dbReference type="InterPro" id="IPR001227">
    <property type="entry name" value="Ac_transferase_dom_sf"/>
</dbReference>
<sequence length="1843" mass="199056">MKSSELTHVQGAIAIVGMACRFPGANSPEAFWQNLCDGVASLRPVSPEELDVAGVSRKVRQLPGYVPVYGGPEGIDSFDSAFFGTTPGEAECIDPQHRILLECAHEALERSGFGFSSYGGRTGVFGGTGSLNYLIHNARPWAANPLEPVDGSLSREMQVMLGNMKSYVCTRISHRLNLRGPSLYVESACATSLVAVHLACKSLLDYECDTAVAGAARLELASPSGYLHQDGDMTSPVGKVCAFDAEAKGTVFSNGAGAIVLKRLEDAVADGDTICAVIRGSAINNSGDDKVGFTAPSFEGQRNVILEAMSFADVRADSISYVESHGTGTVIGDPIEHSALTDAYRQHSQRSGYCALGTLKPNVGHMDAAAGIGGLIKMAMAMRHRRIPPSINFHTPNPRIDFLSSPFFVNTELREWDCGEVPRRGGVSAFGVGGTNAHVVMEEYVDDAERPAHSSCLVLPLSAKSEVALSRVERRLADYLEGGAAADLRDVAFTLQRGREAYAWRSAVVASRREEAVAALRGLDKSARRRVEVSSGRPVVFLFPGQGAQKVGMAASLYRDEPVFASALRECAHLLRPHLGLDLLEILYPSETDAEAVAARLDETWITQPALFSVSWALAALWKSWGVTPSAMIGHSVGEYVAASLAGVFELADALRLIAVRGRLMQSLPAGDMISVPLGESDVSAYLGNGIDLAAVNTLQSSVLSGPADAIAALEARLQEQAVEVRRLRTSHAFHSAMMEPILAQFEREFEGMALQAPTIPYVSNVTGDWIKPEQATSGGYWSRHLRGTVRFAEGARLLAADHDRVHLEVGPGATLSQFLRQLGGDRKPDTISSLGHPRQQLDATYAMRGAVAALWTYGASMDWAALDDAGGGGRRVELPTYPLERKRYWIDYRASAEPGLPPATGVLPPEEWYRIAVWRRTPPPAPATFEAGAQWLLFADRRGLAERIGAALAAVDQAITLVHEGEAYAWGRHDAVATIRAGHAEDYTRLLMDLDACGLRPTRILHAWCADDVGGDVDRAYDLGFYSLLHLVQALGQLPDAGEIGLDVLSSGLADVSGEEPMDPPKGAVLGPVRVVGYEQPSIRARHLDVPAGDHARLVGQVLRELALTGEPGRSVAYRGTHRFELENERWDPTLGRAAEVRPAFRNEGVYLITGGLGGLGLVFAERLAREFRARLVLTGRNGLPPPTEWSSWMAEHAHDDATSERIRLVRRLESLGAQVLVEAVDVTDESQMRALREKIHQRFGGIDGIMHAAGVSGGGIMQLKTREVAAAVLEPKVRGTHVLRRVFGGDALDLVVLHASLFGVIGGSGQVDYCGANASMDLAASDWSRTGVPVISIDWDGWTEVGMAARAGLFGAGAAEQVGEARELTHPLLDRMWTLQDGGYEFATHLHPQRHWIVDEHRIQGLPVVPGTAVLEMILAAWEQVRPGRAATVRDLLFLAPMPVDPVAGTAFRLKLAADGDGFRLRVQRQSTQGRWDDGVIGALVPAVQSGRVGQGCADDLAALRARCAQRVWDFAGRAGDGLPRGEWLSLRGRWESLLRVEAAEREALIELRLPDAYAHDLRDYVFHPALADLATGVANALWLHSEAEDSAQQRFLPLGYQQLSMVATLPGTLLAHVAIKGERAVDDEIVVLDVTLYAPNGARLGEVEGFSIRRVADAAAMPGEAADRPDEAVVRARGADDAEGIAPQEGVEALLMILSASAPAQVMVSKRDFRRAMEHYATETGNDASDQWNDRPEIDSEYVAPTNELEEVLVEIWKGLLGMNQIGIHDNFFFLGGDSLLVTQIPGKLRARLGMSIELGTIFKAPTIAQISEHLQLRQWVQQAQAVGSEERENREEGAI</sequence>
<feature type="domain" description="PKS/mFAS DH" evidence="9">
    <location>
        <begin position="1372"/>
        <end position="1664"/>
    </location>
</feature>
<dbReference type="Pfam" id="PF08659">
    <property type="entry name" value="KR"/>
    <property type="match status" value="1"/>
</dbReference>
<dbReference type="Gene3D" id="3.10.129.110">
    <property type="entry name" value="Polyketide synthase dehydratase"/>
    <property type="match status" value="1"/>
</dbReference>
<protein>
    <submittedName>
        <fullName evidence="10">SDR family NAD(P)-dependent oxidoreductase</fullName>
    </submittedName>
</protein>
<dbReference type="Pfam" id="PF00550">
    <property type="entry name" value="PP-binding"/>
    <property type="match status" value="1"/>
</dbReference>
<dbReference type="InterPro" id="IPR018201">
    <property type="entry name" value="Ketoacyl_synth_AS"/>
</dbReference>
<dbReference type="InterPro" id="IPR049490">
    <property type="entry name" value="C883_1060-like_KR_N"/>
</dbReference>
<name>A0ABS3AZI4_9XANT</name>
<dbReference type="InterPro" id="IPR049551">
    <property type="entry name" value="PKS_DH_C"/>
</dbReference>
<dbReference type="SMART" id="SM00826">
    <property type="entry name" value="PKS_DH"/>
    <property type="match status" value="1"/>
</dbReference>
<keyword evidence="5" id="KW-0808">Transferase</keyword>
<dbReference type="InterPro" id="IPR057326">
    <property type="entry name" value="KR_dom"/>
</dbReference>
<dbReference type="InterPro" id="IPR014043">
    <property type="entry name" value="Acyl_transferase_dom"/>
</dbReference>
<dbReference type="Proteomes" id="UP000695802">
    <property type="component" value="Unassembled WGS sequence"/>
</dbReference>
<feature type="active site" description="Proton acceptor; for dehydratase activity" evidence="6">
    <location>
        <position position="1403"/>
    </location>
</feature>
<dbReference type="CDD" id="cd08953">
    <property type="entry name" value="KR_2_SDR_x"/>
    <property type="match status" value="1"/>
</dbReference>
<dbReference type="SUPFAM" id="SSF55048">
    <property type="entry name" value="Probable ACP-binding domain of malonyl-CoA ACP transacylase"/>
    <property type="match status" value="1"/>
</dbReference>
<proteinExistence type="inferred from homology"/>
<dbReference type="PROSITE" id="PS51257">
    <property type="entry name" value="PROKAR_LIPOPROTEIN"/>
    <property type="match status" value="1"/>
</dbReference>
<evidence type="ECO:0000313" key="11">
    <source>
        <dbReference type="Proteomes" id="UP000695802"/>
    </source>
</evidence>
<dbReference type="Gene3D" id="3.40.50.720">
    <property type="entry name" value="NAD(P)-binding Rossmann-like Domain"/>
    <property type="match status" value="1"/>
</dbReference>
<dbReference type="Pfam" id="PF14765">
    <property type="entry name" value="PS-DH"/>
    <property type="match status" value="1"/>
</dbReference>
<dbReference type="CDD" id="cd00833">
    <property type="entry name" value="PKS"/>
    <property type="match status" value="1"/>
</dbReference>
<evidence type="ECO:0000256" key="6">
    <source>
        <dbReference type="PROSITE-ProRule" id="PRU01363"/>
    </source>
</evidence>
<comment type="similarity">
    <text evidence="2">Belongs to the short-chain dehydrogenases/reductases (SDR) family.</text>
</comment>
<organism evidence="10 11">
    <name type="scientific">Xanthomonas bonasiae</name>
    <dbReference type="NCBI Taxonomy" id="2810351"/>
    <lineage>
        <taxon>Bacteria</taxon>
        <taxon>Pseudomonadati</taxon>
        <taxon>Pseudomonadota</taxon>
        <taxon>Gammaproteobacteria</taxon>
        <taxon>Lysobacterales</taxon>
        <taxon>Lysobacteraceae</taxon>
        <taxon>Xanthomonas</taxon>
    </lineage>
</organism>
<dbReference type="InterPro" id="IPR049900">
    <property type="entry name" value="PKS_mFAS_DH"/>
</dbReference>
<comment type="pathway">
    <text evidence="1">Lipid metabolism; fatty acid biosynthesis.</text>
</comment>
<feature type="region of interest" description="N-terminal hotdog fold" evidence="6">
    <location>
        <begin position="1372"/>
        <end position="1493"/>
    </location>
</feature>
<dbReference type="PROSITE" id="PS52019">
    <property type="entry name" value="PKS_MFAS_DH"/>
    <property type="match status" value="1"/>
</dbReference>
<dbReference type="Gene3D" id="3.40.47.10">
    <property type="match status" value="1"/>
</dbReference>
<dbReference type="Pfam" id="PF02801">
    <property type="entry name" value="Ketoacyl-synt_C"/>
    <property type="match status" value="1"/>
</dbReference>
<dbReference type="PROSITE" id="PS50075">
    <property type="entry name" value="CARRIER"/>
    <property type="match status" value="1"/>
</dbReference>
<dbReference type="SUPFAM" id="SSF52151">
    <property type="entry name" value="FabD/lysophospholipase-like"/>
    <property type="match status" value="1"/>
</dbReference>
<accession>A0ABS3AZI4</accession>
<evidence type="ECO:0000259" key="9">
    <source>
        <dbReference type="PROSITE" id="PS52019"/>
    </source>
</evidence>
<feature type="region of interest" description="C-terminal hotdog fold" evidence="6">
    <location>
        <begin position="1511"/>
        <end position="1664"/>
    </location>
</feature>
<dbReference type="InterPro" id="IPR036736">
    <property type="entry name" value="ACP-like_sf"/>
</dbReference>
<gene>
    <name evidence="10" type="ORF">JR064_00060</name>
</gene>
<evidence type="ECO:0000313" key="10">
    <source>
        <dbReference type="EMBL" id="MBN6100561.1"/>
    </source>
</evidence>
<dbReference type="Pfam" id="PF21394">
    <property type="entry name" value="Beta-ketacyl_N"/>
    <property type="match status" value="1"/>
</dbReference>
<dbReference type="InterPro" id="IPR009081">
    <property type="entry name" value="PP-bd_ACP"/>
</dbReference>
<keyword evidence="3" id="KW-0596">Phosphopantetheine</keyword>
<keyword evidence="11" id="KW-1185">Reference proteome</keyword>
<evidence type="ECO:0000256" key="2">
    <source>
        <dbReference type="ARBA" id="ARBA00006484"/>
    </source>
</evidence>
<dbReference type="PANTHER" id="PTHR43775">
    <property type="entry name" value="FATTY ACID SYNTHASE"/>
    <property type="match status" value="1"/>
</dbReference>
<dbReference type="InterPro" id="IPR013968">
    <property type="entry name" value="PKS_KR"/>
</dbReference>
<dbReference type="Gene3D" id="3.30.70.3290">
    <property type="match status" value="1"/>
</dbReference>
<dbReference type="InterPro" id="IPR014030">
    <property type="entry name" value="Ketoacyl_synth_N"/>
</dbReference>
<dbReference type="Pfam" id="PF00109">
    <property type="entry name" value="ketoacyl-synt"/>
    <property type="match status" value="1"/>
</dbReference>
<dbReference type="InterPro" id="IPR016035">
    <property type="entry name" value="Acyl_Trfase/lysoPLipase"/>
</dbReference>
<dbReference type="InterPro" id="IPR036291">
    <property type="entry name" value="NAD(P)-bd_dom_sf"/>
</dbReference>
<feature type="domain" description="Ketosynthase family 3 (KS3)" evidence="8">
    <location>
        <begin position="10"/>
        <end position="443"/>
    </location>
</feature>
<dbReference type="SUPFAM" id="SSF51735">
    <property type="entry name" value="NAD(P)-binding Rossmann-fold domains"/>
    <property type="match status" value="2"/>
</dbReference>
<dbReference type="Pfam" id="PF21089">
    <property type="entry name" value="PKS_DH_N"/>
    <property type="match status" value="1"/>
</dbReference>
<dbReference type="SMART" id="SM00825">
    <property type="entry name" value="PKS_KS"/>
    <property type="match status" value="1"/>
</dbReference>
<dbReference type="PANTHER" id="PTHR43775:SF51">
    <property type="entry name" value="INACTIVE PHENOLPHTHIOCEROL SYNTHESIS POLYKETIDE SYNTHASE TYPE I PKS1-RELATED"/>
    <property type="match status" value="1"/>
</dbReference>
<comment type="caution">
    <text evidence="10">The sequence shown here is derived from an EMBL/GenBank/DDBJ whole genome shotgun (WGS) entry which is preliminary data.</text>
</comment>
<reference evidence="10 11" key="1">
    <citation type="submission" date="2021-02" db="EMBL/GenBank/DDBJ databases">
        <title>Taxonomically Unique Crown Gall-Associated Xanthomonas Stains Have Deficiency in Virulence Repertories.</title>
        <authorList>
            <person name="Mafakheri H."/>
            <person name="Taghavi S.M."/>
            <person name="Dimkic I."/>
            <person name="Nemanja K."/>
            <person name="Osdaghi E."/>
        </authorList>
    </citation>
    <scope>NUCLEOTIDE SEQUENCE [LARGE SCALE GENOMIC DNA]</scope>
    <source>
        <strain evidence="10 11">FX4</strain>
    </source>
</reference>
<dbReference type="SMART" id="SM00827">
    <property type="entry name" value="PKS_AT"/>
    <property type="match status" value="1"/>
</dbReference>
<dbReference type="SUPFAM" id="SSF47336">
    <property type="entry name" value="ACP-like"/>
    <property type="match status" value="1"/>
</dbReference>
<evidence type="ECO:0000256" key="5">
    <source>
        <dbReference type="ARBA" id="ARBA00022679"/>
    </source>
</evidence>
<dbReference type="InterPro" id="IPR049552">
    <property type="entry name" value="PKS_DH_N"/>
</dbReference>
<feature type="domain" description="Carrier" evidence="7">
    <location>
        <begin position="1747"/>
        <end position="1822"/>
    </location>
</feature>
<dbReference type="SUPFAM" id="SSF53901">
    <property type="entry name" value="Thiolase-like"/>
    <property type="match status" value="1"/>
</dbReference>
<feature type="active site" description="Proton donor; for dehydratase activity" evidence="6">
    <location>
        <position position="1575"/>
    </location>
</feature>
<dbReference type="Gene3D" id="1.10.1200.10">
    <property type="entry name" value="ACP-like"/>
    <property type="match status" value="1"/>
</dbReference>
<dbReference type="InterPro" id="IPR042104">
    <property type="entry name" value="PKS_dehydratase_sf"/>
</dbReference>
<evidence type="ECO:0000259" key="7">
    <source>
        <dbReference type="PROSITE" id="PS50075"/>
    </source>
</evidence>
<dbReference type="PROSITE" id="PS00606">
    <property type="entry name" value="KS3_1"/>
    <property type="match status" value="1"/>
</dbReference>
<dbReference type="EMBL" id="JAFIWB010000001">
    <property type="protein sequence ID" value="MBN6100561.1"/>
    <property type="molecule type" value="Genomic_DNA"/>
</dbReference>
<evidence type="ECO:0000259" key="8">
    <source>
        <dbReference type="PROSITE" id="PS52004"/>
    </source>
</evidence>
<dbReference type="InterPro" id="IPR050091">
    <property type="entry name" value="PKS_NRPS_Biosynth_Enz"/>
</dbReference>
<evidence type="ECO:0000256" key="4">
    <source>
        <dbReference type="ARBA" id="ARBA00022553"/>
    </source>
</evidence>
<dbReference type="InterPro" id="IPR014031">
    <property type="entry name" value="Ketoacyl_synth_C"/>
</dbReference>
<dbReference type="InterPro" id="IPR020807">
    <property type="entry name" value="PKS_DH"/>
</dbReference>
<dbReference type="Pfam" id="PF22621">
    <property type="entry name" value="CurL-like_PKS_C"/>
    <property type="match status" value="1"/>
</dbReference>